<feature type="region of interest" description="Disordered" evidence="8">
    <location>
        <begin position="658"/>
        <end position="680"/>
    </location>
</feature>
<dbReference type="InterPro" id="IPR006575">
    <property type="entry name" value="RWD_dom"/>
</dbReference>
<feature type="domain" description="Helicase C-terminal" evidence="10">
    <location>
        <begin position="734"/>
        <end position="907"/>
    </location>
</feature>
<sequence>MRDNQLIKTPVAHSLVSQQQQQETKSEKGAGSSKAATAKASAASVEIGPDFEARIKRENLAALKHAGFDPKDCEAVLNGCSGVATAALERLCSMRYPSKQDAKSAAIAAMKALGVDSAQLLEALTGAREEEMATLQAIFGDACEEVPGAPHAGLQWSLPADAEGVEGTGVLEVEFAPKGVYPFQPPMRMQYRNADLPFAAVAAVSAAATRHACSVVGEPMLHAVLVWLYDHAAAAIAQSRKRAEVEAREEALKHTSGKTALDRTFAKLELQKQKELDEEEEKERRKAYIMRLMDEEANAAKLKELEDQKRQKEEREAAEAVERKRRAREEELARAAEQMARVARKDGREERKQKAVEKVQKEVEQQGAAILAAALERDAEEARQQPDPQQAEAEAAAAAAEVARRDDERREMKARQREARAVEAAKAAEAESGRLLQQLQEKEARSPEYRKMLEARARLPAGKNVAEVVETVRHNQVTVVCGETGCGKTTQVPQFILDDAVRRGEGGAVSLVCTQPRRISATSVAQRVAQERAETLGQTVGYQIRLESVRSASTRLLFCTTGVLLRRLADDDGLLGVSHVVVDEVHERSLDSDFLLVLLREVLPKRPNLKVVLMSATLDAASFSNYFRGCAVLTIPGFTFPVREYFLEDIIQITGYKPEPNSENVRKGPPPPPTPPRGASREQVAAIEDKHQRNVQAELAASQALAQRGYAPETVKTLLMVDQEKINYELVEATLQQIVLKGEEGAILVFMPGLMEITKVHEACMGNSYILRATGDGQYLIGLHSSLSTSEQHLIFERPPAGFRKIVIATNIAETSITIDDVVYVVDGGRAKENSYNPQSKMAMLQEGWVSRASAKQRRGRAGRVRAGHCFRLFTRYMHDVRMEDYQLPEMARVPLEGLCLQIKLQRFEGGIRGFLSKALQPPSEEAVAAAVENLQQLQALDSRQELTALGHHLALLPVDARVGKMLVYGAILGCLSPMLTIASVLSTRRVPAPLPLISVLSTWRAAPLICVVSTRRVPPLISVLSIRRMPTPLGTCSRHQPSCAQDDGRWPCTGWWALAVHRMMGAGRAQDDGR</sequence>
<name>A0AAE0BJ46_9CHLO</name>
<evidence type="ECO:0000313" key="11">
    <source>
        <dbReference type="EMBL" id="KAK3236954.1"/>
    </source>
</evidence>
<evidence type="ECO:0000256" key="6">
    <source>
        <dbReference type="ARBA" id="ARBA00022884"/>
    </source>
</evidence>
<dbReference type="Pfam" id="PF00271">
    <property type="entry name" value="Helicase_C"/>
    <property type="match status" value="1"/>
</dbReference>
<dbReference type="EMBL" id="LGRX02034756">
    <property type="protein sequence ID" value="KAK3236954.1"/>
    <property type="molecule type" value="Genomic_DNA"/>
</dbReference>
<dbReference type="InterPro" id="IPR002464">
    <property type="entry name" value="DNA/RNA_helicase_DEAH_CS"/>
</dbReference>
<feature type="region of interest" description="Disordered" evidence="8">
    <location>
        <begin position="1"/>
        <end position="42"/>
    </location>
</feature>
<dbReference type="Gene3D" id="1.20.120.1080">
    <property type="match status" value="1"/>
</dbReference>
<feature type="compositionally biased region" description="Low complexity" evidence="8">
    <location>
        <begin position="385"/>
        <end position="401"/>
    </location>
</feature>
<dbReference type="InterPro" id="IPR027417">
    <property type="entry name" value="P-loop_NTPase"/>
</dbReference>
<dbReference type="EC" id="3.6.4.13" evidence="1"/>
<proteinExistence type="inferred from homology"/>
<gene>
    <name evidence="11" type="ORF">CYMTET_52935</name>
</gene>
<evidence type="ECO:0000256" key="1">
    <source>
        <dbReference type="ARBA" id="ARBA00012552"/>
    </source>
</evidence>
<feature type="region of interest" description="Disordered" evidence="8">
    <location>
        <begin position="377"/>
        <end position="418"/>
    </location>
</feature>
<dbReference type="PANTHER" id="PTHR18934:SF237">
    <property type="entry name" value="ATP-DEPENDENT DNA_RNA HELICASE DHX36"/>
    <property type="match status" value="1"/>
</dbReference>
<evidence type="ECO:0000256" key="7">
    <source>
        <dbReference type="ARBA" id="ARBA00060772"/>
    </source>
</evidence>
<reference evidence="11 12" key="1">
    <citation type="journal article" date="2015" name="Genome Biol. Evol.">
        <title>Comparative Genomics of a Bacterivorous Green Alga Reveals Evolutionary Causalities and Consequences of Phago-Mixotrophic Mode of Nutrition.</title>
        <authorList>
            <person name="Burns J.A."/>
            <person name="Paasch A."/>
            <person name="Narechania A."/>
            <person name="Kim E."/>
        </authorList>
    </citation>
    <scope>NUCLEOTIDE SEQUENCE [LARGE SCALE GENOMIC DNA]</scope>
    <source>
        <strain evidence="11 12">PLY_AMNH</strain>
    </source>
</reference>
<evidence type="ECO:0000259" key="10">
    <source>
        <dbReference type="PROSITE" id="PS51194"/>
    </source>
</evidence>
<feature type="non-terminal residue" evidence="11">
    <location>
        <position position="1075"/>
    </location>
</feature>
<evidence type="ECO:0000256" key="4">
    <source>
        <dbReference type="ARBA" id="ARBA00022806"/>
    </source>
</evidence>
<keyword evidence="2" id="KW-0547">Nucleotide-binding</keyword>
<evidence type="ECO:0000313" key="12">
    <source>
        <dbReference type="Proteomes" id="UP001190700"/>
    </source>
</evidence>
<dbReference type="SMART" id="SM00487">
    <property type="entry name" value="DEXDc"/>
    <property type="match status" value="1"/>
</dbReference>
<keyword evidence="6" id="KW-0694">RNA-binding</keyword>
<feature type="compositionally biased region" description="Basic and acidic residues" evidence="8">
    <location>
        <begin position="402"/>
        <end position="418"/>
    </location>
</feature>
<dbReference type="GO" id="GO:0003724">
    <property type="term" value="F:RNA helicase activity"/>
    <property type="evidence" value="ECO:0007669"/>
    <property type="project" value="UniProtKB-EC"/>
</dbReference>
<dbReference type="Pfam" id="PF04408">
    <property type="entry name" value="WHD_HA2"/>
    <property type="match status" value="1"/>
</dbReference>
<comment type="caution">
    <text evidence="11">The sequence shown here is derived from an EMBL/GenBank/DDBJ whole genome shotgun (WGS) entry which is preliminary data.</text>
</comment>
<dbReference type="CDD" id="cd11605">
    <property type="entry name" value="RWD_DRWD_ELF-like"/>
    <property type="match status" value="1"/>
</dbReference>
<dbReference type="Pfam" id="PF05773">
    <property type="entry name" value="RWD"/>
    <property type="match status" value="1"/>
</dbReference>
<dbReference type="FunFam" id="1.20.120.1080:FF:000002">
    <property type="entry name" value="Putative ATP-dependent RNA helicase DHX36"/>
    <property type="match status" value="1"/>
</dbReference>
<dbReference type="GO" id="GO:0016787">
    <property type="term" value="F:hydrolase activity"/>
    <property type="evidence" value="ECO:0007669"/>
    <property type="project" value="UniProtKB-KW"/>
</dbReference>
<dbReference type="PANTHER" id="PTHR18934">
    <property type="entry name" value="ATP-DEPENDENT RNA HELICASE"/>
    <property type="match status" value="1"/>
</dbReference>
<feature type="region of interest" description="Disordered" evidence="8">
    <location>
        <begin position="302"/>
        <end position="324"/>
    </location>
</feature>
<evidence type="ECO:0000259" key="9">
    <source>
        <dbReference type="PROSITE" id="PS51192"/>
    </source>
</evidence>
<evidence type="ECO:0000256" key="2">
    <source>
        <dbReference type="ARBA" id="ARBA00022741"/>
    </source>
</evidence>
<accession>A0AAE0BJ46</accession>
<dbReference type="PROSITE" id="PS51192">
    <property type="entry name" value="HELICASE_ATP_BIND_1"/>
    <property type="match status" value="1"/>
</dbReference>
<keyword evidence="3" id="KW-0378">Hydrolase</keyword>
<dbReference type="InterPro" id="IPR007502">
    <property type="entry name" value="Helicase-assoc_dom"/>
</dbReference>
<keyword evidence="12" id="KW-1185">Reference proteome</keyword>
<protein>
    <recommendedName>
        <fullName evidence="1">RNA helicase</fullName>
        <ecNumber evidence="1">3.6.4.13</ecNumber>
    </recommendedName>
</protein>
<dbReference type="InterPro" id="IPR011545">
    <property type="entry name" value="DEAD/DEAH_box_helicase_dom"/>
</dbReference>
<dbReference type="SMART" id="SM00847">
    <property type="entry name" value="HA2"/>
    <property type="match status" value="1"/>
</dbReference>
<dbReference type="InterPro" id="IPR014001">
    <property type="entry name" value="Helicase_ATP-bd"/>
</dbReference>
<dbReference type="CDD" id="cd18791">
    <property type="entry name" value="SF2_C_RHA"/>
    <property type="match status" value="1"/>
</dbReference>
<dbReference type="GO" id="GO:0005634">
    <property type="term" value="C:nucleus"/>
    <property type="evidence" value="ECO:0007669"/>
    <property type="project" value="TreeGrafter"/>
</dbReference>
<dbReference type="CDD" id="cd17917">
    <property type="entry name" value="DEXHc_RHA-like"/>
    <property type="match status" value="1"/>
</dbReference>
<feature type="domain" description="Helicase ATP-binding" evidence="9">
    <location>
        <begin position="469"/>
        <end position="636"/>
    </location>
</feature>
<dbReference type="AlphaFoldDB" id="A0AAE0BJ46"/>
<dbReference type="PROSITE" id="PS00690">
    <property type="entry name" value="DEAH_ATP_HELICASE"/>
    <property type="match status" value="1"/>
</dbReference>
<keyword evidence="5" id="KW-0067">ATP-binding</keyword>
<dbReference type="SUPFAM" id="SSF52540">
    <property type="entry name" value="P-loop containing nucleoside triphosphate hydrolases"/>
    <property type="match status" value="1"/>
</dbReference>
<dbReference type="InterPro" id="IPR048333">
    <property type="entry name" value="HA2_WH"/>
</dbReference>
<organism evidence="11 12">
    <name type="scientific">Cymbomonas tetramitiformis</name>
    <dbReference type="NCBI Taxonomy" id="36881"/>
    <lineage>
        <taxon>Eukaryota</taxon>
        <taxon>Viridiplantae</taxon>
        <taxon>Chlorophyta</taxon>
        <taxon>Pyramimonadophyceae</taxon>
        <taxon>Pyramimonadales</taxon>
        <taxon>Pyramimonadaceae</taxon>
        <taxon>Cymbomonas</taxon>
    </lineage>
</organism>
<dbReference type="Pfam" id="PF00270">
    <property type="entry name" value="DEAD"/>
    <property type="match status" value="1"/>
</dbReference>
<dbReference type="PROSITE" id="PS51194">
    <property type="entry name" value="HELICASE_CTER"/>
    <property type="match status" value="1"/>
</dbReference>
<dbReference type="InterPro" id="IPR001650">
    <property type="entry name" value="Helicase_C-like"/>
</dbReference>
<dbReference type="Proteomes" id="UP001190700">
    <property type="component" value="Unassembled WGS sequence"/>
</dbReference>
<dbReference type="Pfam" id="PF21010">
    <property type="entry name" value="HA2_C"/>
    <property type="match status" value="1"/>
</dbReference>
<evidence type="ECO:0000256" key="8">
    <source>
        <dbReference type="SAM" id="MobiDB-lite"/>
    </source>
</evidence>
<evidence type="ECO:0000256" key="3">
    <source>
        <dbReference type="ARBA" id="ARBA00022801"/>
    </source>
</evidence>
<dbReference type="SMART" id="SM00490">
    <property type="entry name" value="HELICc"/>
    <property type="match status" value="1"/>
</dbReference>
<dbReference type="GO" id="GO:0005524">
    <property type="term" value="F:ATP binding"/>
    <property type="evidence" value="ECO:0007669"/>
    <property type="project" value="UniProtKB-KW"/>
</dbReference>
<dbReference type="Gene3D" id="3.40.50.300">
    <property type="entry name" value="P-loop containing nucleotide triphosphate hydrolases"/>
    <property type="match status" value="2"/>
</dbReference>
<dbReference type="FunFam" id="3.40.50.300:FF:000284">
    <property type="entry name" value="probable ATP-dependent RNA helicase YTHDC2"/>
    <property type="match status" value="1"/>
</dbReference>
<feature type="compositionally biased region" description="Low complexity" evidence="8">
    <location>
        <begin position="18"/>
        <end position="42"/>
    </location>
</feature>
<keyword evidence="4" id="KW-0347">Helicase</keyword>
<dbReference type="GO" id="GO:0003723">
    <property type="term" value="F:RNA binding"/>
    <property type="evidence" value="ECO:0007669"/>
    <property type="project" value="UniProtKB-KW"/>
</dbReference>
<comment type="similarity">
    <text evidence="7">Belongs to the DExH box helicase family.</text>
</comment>
<evidence type="ECO:0000256" key="5">
    <source>
        <dbReference type="ARBA" id="ARBA00022840"/>
    </source>
</evidence>